<proteinExistence type="inferred from homology"/>
<dbReference type="InterPro" id="IPR029062">
    <property type="entry name" value="Class_I_gatase-like"/>
</dbReference>
<dbReference type="OrthoDB" id="9792284at2"/>
<reference evidence="3 4" key="1">
    <citation type="submission" date="2019-09" db="EMBL/GenBank/DDBJ databases">
        <title>Bacillus ochoae sp. nov., Paenibacillus whitsoniae sp. nov., Paenibacillus spiritus sp. nov. Isolated from the Mars Exploration Rover during spacecraft assembly.</title>
        <authorList>
            <person name="Seuylemezian A."/>
            <person name="Vaishampayan P."/>
        </authorList>
    </citation>
    <scope>NUCLEOTIDE SEQUENCE [LARGE SCALE GENOMIC DNA]</scope>
    <source>
        <strain evidence="3 4">MER_111</strain>
    </source>
</reference>
<dbReference type="CDD" id="cd03134">
    <property type="entry name" value="GATase1_PfpI_like"/>
    <property type="match status" value="1"/>
</dbReference>
<dbReference type="InterPro" id="IPR006286">
    <property type="entry name" value="C56_PfpI-like"/>
</dbReference>
<dbReference type="InterPro" id="IPR002818">
    <property type="entry name" value="DJ-1/PfpI"/>
</dbReference>
<dbReference type="RefSeq" id="WP_150458381.1">
    <property type="nucleotide sequence ID" value="NZ_VYKK01000015.1"/>
</dbReference>
<dbReference type="PANTHER" id="PTHR42733:SF13">
    <property type="entry name" value="DJ-1_PFPI DOMAIN-CONTAINING PROTEIN"/>
    <property type="match status" value="1"/>
</dbReference>
<dbReference type="EMBL" id="VYKK01000015">
    <property type="protein sequence ID" value="KAA9004026.1"/>
    <property type="molecule type" value="Genomic_DNA"/>
</dbReference>
<gene>
    <name evidence="3" type="ORF">F4V43_11500</name>
</gene>
<comment type="similarity">
    <text evidence="1">Belongs to the peptidase C56 family.</text>
</comment>
<dbReference type="SUPFAM" id="SSF52317">
    <property type="entry name" value="Class I glutamine amidotransferase-like"/>
    <property type="match status" value="1"/>
</dbReference>
<keyword evidence="3" id="KW-0315">Glutamine amidotransferase</keyword>
<dbReference type="PANTHER" id="PTHR42733">
    <property type="entry name" value="DJ-1 PROTEIN"/>
    <property type="match status" value="1"/>
</dbReference>
<evidence type="ECO:0000256" key="1">
    <source>
        <dbReference type="ARBA" id="ARBA00008542"/>
    </source>
</evidence>
<organism evidence="3 4">
    <name type="scientific">Paenibacillus spiritus</name>
    <dbReference type="NCBI Taxonomy" id="2496557"/>
    <lineage>
        <taxon>Bacteria</taxon>
        <taxon>Bacillati</taxon>
        <taxon>Bacillota</taxon>
        <taxon>Bacilli</taxon>
        <taxon>Bacillales</taxon>
        <taxon>Paenibacillaceae</taxon>
        <taxon>Paenibacillus</taxon>
    </lineage>
</organism>
<dbReference type="Gene3D" id="3.40.50.880">
    <property type="match status" value="1"/>
</dbReference>
<name>A0A5J5G8G9_9BACL</name>
<protein>
    <submittedName>
        <fullName evidence="3">Type 1 glutamine amidotransferase</fullName>
    </submittedName>
</protein>
<evidence type="ECO:0000259" key="2">
    <source>
        <dbReference type="Pfam" id="PF01965"/>
    </source>
</evidence>
<dbReference type="PROSITE" id="PS51276">
    <property type="entry name" value="PEPTIDASE_C56_PFPI"/>
    <property type="match status" value="1"/>
</dbReference>
<accession>A0A5J5G8G9</accession>
<dbReference type="Pfam" id="PF01965">
    <property type="entry name" value="DJ-1_PfpI"/>
    <property type="match status" value="1"/>
</dbReference>
<dbReference type="AlphaFoldDB" id="A0A5J5G8G9"/>
<evidence type="ECO:0000313" key="3">
    <source>
        <dbReference type="EMBL" id="KAA9004026.1"/>
    </source>
</evidence>
<comment type="caution">
    <text evidence="3">The sequence shown here is derived from an EMBL/GenBank/DDBJ whole genome shotgun (WGS) entry which is preliminary data.</text>
</comment>
<feature type="domain" description="DJ-1/PfpI" evidence="2">
    <location>
        <begin position="6"/>
        <end position="167"/>
    </location>
</feature>
<dbReference type="GO" id="GO:0016740">
    <property type="term" value="F:transferase activity"/>
    <property type="evidence" value="ECO:0007669"/>
    <property type="project" value="UniProtKB-KW"/>
</dbReference>
<dbReference type="Proteomes" id="UP000367750">
    <property type="component" value="Unassembled WGS sequence"/>
</dbReference>
<sequence>MRLTGKRVIALVDDEFEDLELWYPVYRVREEGAEVVLAGSTAGATYTGKYGVPAVADRSWDELDAADYDGILVPGGWAPDKIRRYPAVLKLIRDFHEACKPIGQICHAGWVLISAKILKGVTVTSTPGIRDDMENAGAVWKDEPVVADGHIISARRPPDLPPYGKAFCDALAGSGES</sequence>
<evidence type="ECO:0000313" key="4">
    <source>
        <dbReference type="Proteomes" id="UP000367750"/>
    </source>
</evidence>
<keyword evidence="3" id="KW-0808">Transferase</keyword>
<keyword evidence="4" id="KW-1185">Reference proteome</keyword>
<dbReference type="NCBIfam" id="TIGR01382">
    <property type="entry name" value="PfpI"/>
    <property type="match status" value="1"/>
</dbReference>